<dbReference type="InterPro" id="IPR022709">
    <property type="entry name" value="SCAI"/>
</dbReference>
<dbReference type="GO" id="GO:0003714">
    <property type="term" value="F:transcription corepressor activity"/>
    <property type="evidence" value="ECO:0007669"/>
    <property type="project" value="InterPro"/>
</dbReference>
<dbReference type="Pfam" id="PF12070">
    <property type="entry name" value="SCAI"/>
    <property type="match status" value="1"/>
</dbReference>
<evidence type="ECO:0000313" key="2">
    <source>
        <dbReference type="EMBL" id="JAT64665.1"/>
    </source>
</evidence>
<feature type="region of interest" description="Disordered" evidence="1">
    <location>
        <begin position="1"/>
        <end position="39"/>
    </location>
</feature>
<name>A0A1D1ZCU8_9ARAE</name>
<evidence type="ECO:0000256" key="1">
    <source>
        <dbReference type="SAM" id="MobiDB-lite"/>
    </source>
</evidence>
<protein>
    <submittedName>
        <fullName evidence="2">Protein SCAI</fullName>
    </submittedName>
</protein>
<dbReference type="EMBL" id="GDJX01003271">
    <property type="protein sequence ID" value="JAT64665.1"/>
    <property type="molecule type" value="Transcribed_RNA"/>
</dbReference>
<gene>
    <name evidence="2" type="primary">SCAI_1</name>
    <name evidence="2" type="ORF">g.50863</name>
</gene>
<proteinExistence type="predicted"/>
<feature type="non-terminal residue" evidence="2">
    <location>
        <position position="1"/>
    </location>
</feature>
<accession>A0A1D1ZCU8</accession>
<reference evidence="2" key="1">
    <citation type="submission" date="2015-07" db="EMBL/GenBank/DDBJ databases">
        <title>Transcriptome Assembly of Anthurium amnicola.</title>
        <authorList>
            <person name="Suzuki J."/>
        </authorList>
    </citation>
    <scope>NUCLEOTIDE SEQUENCE</scope>
</reference>
<organism evidence="2">
    <name type="scientific">Anthurium amnicola</name>
    <dbReference type="NCBI Taxonomy" id="1678845"/>
    <lineage>
        <taxon>Eukaryota</taxon>
        <taxon>Viridiplantae</taxon>
        <taxon>Streptophyta</taxon>
        <taxon>Embryophyta</taxon>
        <taxon>Tracheophyta</taxon>
        <taxon>Spermatophyta</taxon>
        <taxon>Magnoliopsida</taxon>
        <taxon>Liliopsida</taxon>
        <taxon>Araceae</taxon>
        <taxon>Pothoideae</taxon>
        <taxon>Potheae</taxon>
        <taxon>Anthurium</taxon>
    </lineage>
</organism>
<sequence>QGGGGGWGDRLPPAPAIGDAMVDSGSGEGSHPSPACSGAGRPAAAAAYRTFRSLVEGADRKFARVRDLPAHGREQHPHCQRKVFKAYTRVWRFQQEHRRELVDAGMRRWEIGEVASRIGQLYYSQYLRTSDVRFLLEAYVFYDAILGRGYFEMGKPPGVPRGRQQLLSDLGVRCKELRFYARFALVALLLNRRELVGKLVERFRALVDDSRVAFPETNFKEWRQMLQDISRFLKADTGFTNSRPLRYSVLFDSHTSSHSCVARFRANRNLRLQEALLASYHRNEVKFSEITLDTFRMLQCLEWEPDRSLYEMNATESTNNAAFIDQSGASGLIDINLAADMTHPSLLQNPRKSILYRPSTSHLIAVIATVSEELSTDGILLIYISASGKSDQNISLPKGNPGVSSNFLNVNASSQNRHRHDNGLSHDPFVSEDQKDSCGSGLWFGSRGKNGLDYLYPSDLVPFTRRPLFLVIDSDNSHAFKVIYGKERAETAVLLLSPERSMSQCPSGADITTNRSLFTFFLTSPMQAFCHLVGLSDIDQNAYNNSETVLSTALAQWEVILCTSASLNQVYAQVLSDPFLRRLILRFIFCRSVLNLFCLPENGSQYLPDCLPDLPDSLSPNLSSMQSSILQLADSLGVASHFHFSDSTKGSTHRKQ</sequence>
<dbReference type="AlphaFoldDB" id="A0A1D1ZCU8"/>
<dbReference type="GO" id="GO:0006351">
    <property type="term" value="P:DNA-templated transcription"/>
    <property type="evidence" value="ECO:0007669"/>
    <property type="project" value="InterPro"/>
</dbReference>
<dbReference type="PANTHER" id="PTHR21243">
    <property type="entry name" value="PROTEIN SCAI"/>
    <property type="match status" value="1"/>
</dbReference>